<keyword evidence="1" id="KW-0732">Signal</keyword>
<dbReference type="RefSeq" id="WP_131149302.1">
    <property type="nucleotide sequence ID" value="NZ_BMWV01000008.1"/>
</dbReference>
<dbReference type="AlphaFoldDB" id="A0A411X8A0"/>
<feature type="domain" description="Choice-of-anchor A" evidence="3">
    <location>
        <begin position="118"/>
        <end position="360"/>
    </location>
</feature>
<reference evidence="4" key="3">
    <citation type="submission" date="2022-12" db="EMBL/GenBank/DDBJ databases">
        <authorList>
            <person name="Sun Q."/>
            <person name="Kim S."/>
        </authorList>
    </citation>
    <scope>NUCLEOTIDE SEQUENCE</scope>
    <source>
        <strain evidence="4">KCTC 12343</strain>
    </source>
</reference>
<dbReference type="OrthoDB" id="8718058at2"/>
<dbReference type="Pfam" id="PF07589">
    <property type="entry name" value="PEP-CTERM"/>
    <property type="match status" value="1"/>
</dbReference>
<dbReference type="EMBL" id="BMWV01000008">
    <property type="protein sequence ID" value="GGY49972.1"/>
    <property type="molecule type" value="Genomic_DNA"/>
</dbReference>
<feature type="chain" id="PRO_5044602061" evidence="1">
    <location>
        <begin position="23"/>
        <end position="404"/>
    </location>
</feature>
<gene>
    <name evidence="5" type="ORF">EYF70_23385</name>
    <name evidence="4" type="ORF">GCM10007387_35300</name>
</gene>
<dbReference type="InterPro" id="IPR013424">
    <property type="entry name" value="Ice-binding_C"/>
</dbReference>
<organism evidence="4 7">
    <name type="scientific">Pseudoduganella albidiflava</name>
    <dbReference type="NCBI Taxonomy" id="321983"/>
    <lineage>
        <taxon>Bacteria</taxon>
        <taxon>Pseudomonadati</taxon>
        <taxon>Pseudomonadota</taxon>
        <taxon>Betaproteobacteria</taxon>
        <taxon>Burkholderiales</taxon>
        <taxon>Oxalobacteraceae</taxon>
        <taxon>Telluria group</taxon>
        <taxon>Pseudoduganella</taxon>
    </lineage>
</organism>
<evidence type="ECO:0000313" key="6">
    <source>
        <dbReference type="Proteomes" id="UP000292307"/>
    </source>
</evidence>
<dbReference type="Proteomes" id="UP000292307">
    <property type="component" value="Chromosome"/>
</dbReference>
<dbReference type="EMBL" id="CP036401">
    <property type="protein sequence ID" value="QBI05247.1"/>
    <property type="molecule type" value="Genomic_DNA"/>
</dbReference>
<dbReference type="Pfam" id="PF20597">
    <property type="entry name" value="pAdhesive_15"/>
    <property type="match status" value="1"/>
</dbReference>
<keyword evidence="6" id="KW-1185">Reference proteome</keyword>
<dbReference type="Proteomes" id="UP000628442">
    <property type="component" value="Unassembled WGS sequence"/>
</dbReference>
<dbReference type="InterPro" id="IPR026588">
    <property type="entry name" value="Choice_anch_A"/>
</dbReference>
<evidence type="ECO:0000256" key="1">
    <source>
        <dbReference type="SAM" id="SignalP"/>
    </source>
</evidence>
<name>A0A411X8A0_9BURK</name>
<evidence type="ECO:0000313" key="7">
    <source>
        <dbReference type="Proteomes" id="UP000628442"/>
    </source>
</evidence>
<evidence type="ECO:0000313" key="5">
    <source>
        <dbReference type="EMBL" id="QBI05247.1"/>
    </source>
</evidence>
<dbReference type="NCBIfam" id="TIGR02595">
    <property type="entry name" value="PEP_CTERM"/>
    <property type="match status" value="1"/>
</dbReference>
<proteinExistence type="predicted"/>
<dbReference type="NCBIfam" id="TIGR04215">
    <property type="entry name" value="choice_anch_A"/>
    <property type="match status" value="1"/>
</dbReference>
<sequence length="404" mass="40003">MLRTSLTAAILSAAFGTQVAAAAEPLTATQVLNQMNAVSLTTITATSGGHVHGRTWAAGSVTGGEYGNQLGKAPASDYAGLTAASVKGATDAWGNTSRVTVNRGGVVTSGSLNGVTVNEGTSVVGGDVANSTLNRASQVAGSAANSTFNGGATIGGSLANSNVNGGAWVGGSASNSNINGGATVLGAVANTNTNGGAFKGLTADFATASAAATSTDFAGVLGGLSNTLAQLKSTGSTVDISGSKATFTAQLDGNGVAVFDLTGIDDTLFALNEFQFNLNGASTVIMNTDITGASIHANFLGGSAQGIGSQVIWNFYDATNLTIATQFGGAVLATDALVTNTRDIEGGLFARALDLQAQVHVQPFTGNVDALSPVPEPSTVAMVMAGLAVLGVGGLRRREESFRA</sequence>
<evidence type="ECO:0000259" key="3">
    <source>
        <dbReference type="Pfam" id="PF20597"/>
    </source>
</evidence>
<feature type="signal peptide" evidence="1">
    <location>
        <begin position="1"/>
        <end position="22"/>
    </location>
</feature>
<protein>
    <submittedName>
        <fullName evidence="5">Choice-of-anchor A family protein</fullName>
    </submittedName>
</protein>
<evidence type="ECO:0000259" key="2">
    <source>
        <dbReference type="Pfam" id="PF07589"/>
    </source>
</evidence>
<reference evidence="5 6" key="2">
    <citation type="submission" date="2019-02" db="EMBL/GenBank/DDBJ databases">
        <title>Draft Genome Sequences of Six Type Strains of the Genus Massilia.</title>
        <authorList>
            <person name="Miess H."/>
            <person name="Frediansyhah A."/>
            <person name="Gross H."/>
        </authorList>
    </citation>
    <scope>NUCLEOTIDE SEQUENCE [LARGE SCALE GENOMIC DNA]</scope>
    <source>
        <strain evidence="5 6">DSM 17472</strain>
    </source>
</reference>
<accession>A0A411X8A0</accession>
<reference evidence="4" key="1">
    <citation type="journal article" date="2014" name="Int. J. Syst. Evol. Microbiol.">
        <title>Complete genome sequence of Corynebacterium casei LMG S-19264T (=DSM 44701T), isolated from a smear-ripened cheese.</title>
        <authorList>
            <consortium name="US DOE Joint Genome Institute (JGI-PGF)"/>
            <person name="Walter F."/>
            <person name="Albersmeier A."/>
            <person name="Kalinowski J."/>
            <person name="Ruckert C."/>
        </authorList>
    </citation>
    <scope>NUCLEOTIDE SEQUENCE</scope>
    <source>
        <strain evidence="4">KCTC 12343</strain>
    </source>
</reference>
<feature type="domain" description="Ice-binding protein C-terminal" evidence="2">
    <location>
        <begin position="373"/>
        <end position="398"/>
    </location>
</feature>
<evidence type="ECO:0000313" key="4">
    <source>
        <dbReference type="EMBL" id="GGY49972.1"/>
    </source>
</evidence>